<dbReference type="Proteomes" id="UP000238479">
    <property type="component" value="Chromosome 4"/>
</dbReference>
<dbReference type="CDD" id="cd06222">
    <property type="entry name" value="RNase_H_like"/>
    <property type="match status" value="1"/>
</dbReference>
<dbReference type="InterPro" id="IPR002156">
    <property type="entry name" value="RNaseH_domain"/>
</dbReference>
<dbReference type="GO" id="GO:0004523">
    <property type="term" value="F:RNA-DNA hybrid ribonuclease activity"/>
    <property type="evidence" value="ECO:0007669"/>
    <property type="project" value="InterPro"/>
</dbReference>
<dbReference type="OMA" id="FRPRRIM"/>
<organism evidence="2 3">
    <name type="scientific">Rosa chinensis</name>
    <name type="common">China rose</name>
    <dbReference type="NCBI Taxonomy" id="74649"/>
    <lineage>
        <taxon>Eukaryota</taxon>
        <taxon>Viridiplantae</taxon>
        <taxon>Streptophyta</taxon>
        <taxon>Embryophyta</taxon>
        <taxon>Tracheophyta</taxon>
        <taxon>Spermatophyta</taxon>
        <taxon>Magnoliopsida</taxon>
        <taxon>eudicotyledons</taxon>
        <taxon>Gunneridae</taxon>
        <taxon>Pentapetalae</taxon>
        <taxon>rosids</taxon>
        <taxon>fabids</taxon>
        <taxon>Rosales</taxon>
        <taxon>Rosaceae</taxon>
        <taxon>Rosoideae</taxon>
        <taxon>Rosoideae incertae sedis</taxon>
        <taxon>Rosa</taxon>
    </lineage>
</organism>
<dbReference type="InterPro" id="IPR053151">
    <property type="entry name" value="RNase_H-like"/>
</dbReference>
<accession>A0A2P6QZF0</accession>
<dbReference type="PANTHER" id="PTHR47723:SF19">
    <property type="entry name" value="POLYNUCLEOTIDYL TRANSFERASE, RIBONUCLEASE H-LIKE SUPERFAMILY PROTEIN"/>
    <property type="match status" value="1"/>
</dbReference>
<evidence type="ECO:0000313" key="2">
    <source>
        <dbReference type="EMBL" id="PRQ39526.1"/>
    </source>
</evidence>
<dbReference type="PANTHER" id="PTHR47723">
    <property type="entry name" value="OS05G0353850 PROTEIN"/>
    <property type="match status" value="1"/>
</dbReference>
<sequence>MGKIGAGGVIRSHDGSWVAGFYANLGSGSVLQSEAWGLLLGLKLAYDNQCSHLYVESDSETLINMVKNGVDEVHPLKTILNCCSFLQQKFLSFDIRHTYREVNVVADILSKDGLQAEAGVHVMLHPPPQVINSLLDDLCEFPRVRIVNSEV</sequence>
<feature type="domain" description="RNase H type-1" evidence="1">
    <location>
        <begin position="5"/>
        <end position="112"/>
    </location>
</feature>
<dbReference type="Gene3D" id="3.30.420.10">
    <property type="entry name" value="Ribonuclease H-like superfamily/Ribonuclease H"/>
    <property type="match status" value="1"/>
</dbReference>
<reference evidence="2 3" key="1">
    <citation type="journal article" date="2018" name="Nat. Genet.">
        <title>The Rosa genome provides new insights in the design of modern roses.</title>
        <authorList>
            <person name="Bendahmane M."/>
        </authorList>
    </citation>
    <scope>NUCLEOTIDE SEQUENCE [LARGE SCALE GENOMIC DNA]</scope>
    <source>
        <strain evidence="3">cv. Old Blush</strain>
    </source>
</reference>
<keyword evidence="3" id="KW-1185">Reference proteome</keyword>
<dbReference type="Gramene" id="PRQ39526">
    <property type="protein sequence ID" value="PRQ39526"/>
    <property type="gene ID" value="RchiOBHm_Chr4g0426191"/>
</dbReference>
<dbReference type="SUPFAM" id="SSF53098">
    <property type="entry name" value="Ribonuclease H-like"/>
    <property type="match status" value="1"/>
</dbReference>
<dbReference type="InterPro" id="IPR036397">
    <property type="entry name" value="RNaseH_sf"/>
</dbReference>
<dbReference type="InterPro" id="IPR012337">
    <property type="entry name" value="RNaseH-like_sf"/>
</dbReference>
<comment type="caution">
    <text evidence="2">The sequence shown here is derived from an EMBL/GenBank/DDBJ whole genome shotgun (WGS) entry which is preliminary data.</text>
</comment>
<dbReference type="GO" id="GO:0003676">
    <property type="term" value="F:nucleic acid binding"/>
    <property type="evidence" value="ECO:0007669"/>
    <property type="project" value="InterPro"/>
</dbReference>
<name>A0A2P6QZF0_ROSCH</name>
<protein>
    <submittedName>
        <fullName evidence="2">Putative ribonuclease H-like domain-containing protein</fullName>
    </submittedName>
</protein>
<dbReference type="STRING" id="74649.A0A2P6QZF0"/>
<evidence type="ECO:0000259" key="1">
    <source>
        <dbReference type="Pfam" id="PF13456"/>
    </source>
</evidence>
<dbReference type="InterPro" id="IPR044730">
    <property type="entry name" value="RNase_H-like_dom_plant"/>
</dbReference>
<proteinExistence type="predicted"/>
<dbReference type="EMBL" id="PDCK01000042">
    <property type="protein sequence ID" value="PRQ39526.1"/>
    <property type="molecule type" value="Genomic_DNA"/>
</dbReference>
<dbReference type="AlphaFoldDB" id="A0A2P6QZF0"/>
<gene>
    <name evidence="2" type="ORF">RchiOBHm_Chr4g0426191</name>
</gene>
<evidence type="ECO:0000313" key="3">
    <source>
        <dbReference type="Proteomes" id="UP000238479"/>
    </source>
</evidence>
<dbReference type="Pfam" id="PF13456">
    <property type="entry name" value="RVT_3"/>
    <property type="match status" value="1"/>
</dbReference>